<dbReference type="AlphaFoldDB" id="A0A1W9ZYC9"/>
<protein>
    <submittedName>
        <fullName evidence="1">Uncharacterized protein</fullName>
    </submittedName>
</protein>
<gene>
    <name evidence="1" type="ORF">BST13_35985</name>
</gene>
<dbReference type="EMBL" id="MVHF01000066">
    <property type="protein sequence ID" value="ORA22781.1"/>
    <property type="molecule type" value="Genomic_DNA"/>
</dbReference>
<dbReference type="STRING" id="1927124.BST13_35985"/>
<evidence type="ECO:0000313" key="1">
    <source>
        <dbReference type="EMBL" id="ORA22781.1"/>
    </source>
</evidence>
<comment type="caution">
    <text evidence="1">The sequence shown here is derived from an EMBL/GenBank/DDBJ whole genome shotgun (WGS) entry which is preliminary data.</text>
</comment>
<evidence type="ECO:0000313" key="2">
    <source>
        <dbReference type="Proteomes" id="UP000192448"/>
    </source>
</evidence>
<sequence length="113" mass="12106">MYPGVVHPVVADLRAHLGVPAEFEEKTVNIADGWAFVYGNIVGADGRPFDYSGTPYAEAAANGGRSRTYAGLFRDDGTSWARVDSAVGPTDLAWDGWAERYGAPAAIFRIPTD</sequence>
<reference evidence="1 2" key="1">
    <citation type="submission" date="2017-02" db="EMBL/GenBank/DDBJ databases">
        <title>The new phylogeny of genus Mycobacterium.</title>
        <authorList>
            <person name="Tortoli E."/>
            <person name="Trovato A."/>
            <person name="Cirillo D.M."/>
        </authorList>
    </citation>
    <scope>NUCLEOTIDE SEQUENCE [LARGE SCALE GENOMIC DNA]</scope>
    <source>
        <strain evidence="1 2">RW6</strain>
    </source>
</reference>
<proteinExistence type="predicted"/>
<name>A0A1W9ZYC9_9MYCO</name>
<dbReference type="Proteomes" id="UP000192448">
    <property type="component" value="Unassembled WGS sequence"/>
</dbReference>
<keyword evidence="2" id="KW-1185">Reference proteome</keyword>
<organism evidence="1 2">
    <name type="scientific">Mycobacterium aquaticum</name>
    <dbReference type="NCBI Taxonomy" id="1927124"/>
    <lineage>
        <taxon>Bacteria</taxon>
        <taxon>Bacillati</taxon>
        <taxon>Actinomycetota</taxon>
        <taxon>Actinomycetes</taxon>
        <taxon>Mycobacteriales</taxon>
        <taxon>Mycobacteriaceae</taxon>
        <taxon>Mycobacterium</taxon>
    </lineage>
</organism>
<accession>A0A1W9ZYC9</accession>